<gene>
    <name evidence="2" type="ordered locus">Adeg_1053</name>
</gene>
<accession>C9RD58</accession>
<name>C9RD58_AMMDK</name>
<dbReference type="HOGENOM" id="CLU_1302783_0_0_9"/>
<keyword evidence="3" id="KW-1185">Reference proteome</keyword>
<feature type="chain" id="PRO_5003002060" description="DUF4829 domain-containing protein" evidence="1">
    <location>
        <begin position="31"/>
        <end position="211"/>
    </location>
</feature>
<protein>
    <recommendedName>
        <fullName evidence="4">DUF4829 domain-containing protein</fullName>
    </recommendedName>
</protein>
<evidence type="ECO:0000313" key="2">
    <source>
        <dbReference type="EMBL" id="ACX52185.1"/>
    </source>
</evidence>
<sequence length="211" mass="23521">MRRLGARWRAVMVAVLAVVLLAMPALVEFAAGKATTDAQTKPPEAVIAADIAAQQSHDEGAYLACRAKHEAAPECQKIIANIKRNQPEADVMRDVVRAKLVGVKPLPEKLAAAITWLDVYKAVWPQVVTYYVAIDYQLKKESRWFYNGVNYRLYVLALEDGRWVIVEASMAPVNIIRDAGYGFNTPEEARAAELERIREKAGKFLNLQGVR</sequence>
<keyword evidence="1" id="KW-0732">Signal</keyword>
<dbReference type="KEGG" id="adg:Adeg_1053"/>
<dbReference type="EMBL" id="CP001785">
    <property type="protein sequence ID" value="ACX52185.1"/>
    <property type="molecule type" value="Genomic_DNA"/>
</dbReference>
<dbReference type="OrthoDB" id="1730226at2"/>
<dbReference type="AlphaFoldDB" id="C9RD58"/>
<reference evidence="2 3" key="1">
    <citation type="submission" date="2009-10" db="EMBL/GenBank/DDBJ databases">
        <title>Complete sequence of chromosome of Ammonifex degensii KC4.</title>
        <authorList>
            <consortium name="US DOE Joint Genome Institute"/>
            <person name="Kerfeld C."/>
            <person name="Goodner B."/>
            <person name="Huber H."/>
            <person name="Stetter K."/>
            <person name="Lucas S."/>
            <person name="Copeland A."/>
            <person name="Lapidus A."/>
            <person name="Glavina del Rio T."/>
            <person name="Dalin E."/>
            <person name="Tice H."/>
            <person name="Bruce D."/>
            <person name="Goodwin L."/>
            <person name="Pitluck S."/>
            <person name="Saunders E."/>
            <person name="Brettin T."/>
            <person name="Detter J.C."/>
            <person name="Han C."/>
            <person name="Larimer F."/>
            <person name="Land M."/>
            <person name="Hauser L."/>
            <person name="Kyrpides N."/>
            <person name="Ovchinnikova G."/>
            <person name="Richardson P."/>
        </authorList>
    </citation>
    <scope>NUCLEOTIDE SEQUENCE [LARGE SCALE GENOMIC DNA]</scope>
    <source>
        <strain evidence="3">DSM 10501 / KC4</strain>
    </source>
</reference>
<organism evidence="2 3">
    <name type="scientific">Ammonifex degensii (strain DSM 10501 / KC4)</name>
    <dbReference type="NCBI Taxonomy" id="429009"/>
    <lineage>
        <taxon>Bacteria</taxon>
        <taxon>Bacillati</taxon>
        <taxon>Bacillota</taxon>
        <taxon>Clostridia</taxon>
        <taxon>Thermoanaerobacterales</taxon>
        <taxon>Thermoanaerobacteraceae</taxon>
        <taxon>Ammonifex</taxon>
    </lineage>
</organism>
<feature type="signal peptide" evidence="1">
    <location>
        <begin position="1"/>
        <end position="30"/>
    </location>
</feature>
<evidence type="ECO:0008006" key="4">
    <source>
        <dbReference type="Google" id="ProtNLM"/>
    </source>
</evidence>
<evidence type="ECO:0000313" key="3">
    <source>
        <dbReference type="Proteomes" id="UP000002620"/>
    </source>
</evidence>
<dbReference type="Proteomes" id="UP000002620">
    <property type="component" value="Chromosome"/>
</dbReference>
<evidence type="ECO:0000256" key="1">
    <source>
        <dbReference type="SAM" id="SignalP"/>
    </source>
</evidence>
<dbReference type="eggNOG" id="COG2385">
    <property type="taxonomic scope" value="Bacteria"/>
</dbReference>
<dbReference type="RefSeq" id="WP_015739062.1">
    <property type="nucleotide sequence ID" value="NC_013385.1"/>
</dbReference>
<proteinExistence type="predicted"/>